<dbReference type="GO" id="GO:0036064">
    <property type="term" value="C:ciliary basal body"/>
    <property type="evidence" value="ECO:0007669"/>
    <property type="project" value="TreeGrafter"/>
</dbReference>
<organism evidence="2 3">
    <name type="scientific">Plasmodiophora brassicae</name>
    <name type="common">Clubroot disease agent</name>
    <dbReference type="NCBI Taxonomy" id="37360"/>
    <lineage>
        <taxon>Eukaryota</taxon>
        <taxon>Sar</taxon>
        <taxon>Rhizaria</taxon>
        <taxon>Endomyxa</taxon>
        <taxon>Phytomyxea</taxon>
        <taxon>Plasmodiophorida</taxon>
        <taxon>Plasmodiophoridae</taxon>
        <taxon>Plasmodiophora</taxon>
    </lineage>
</organism>
<dbReference type="SUPFAM" id="SSF50978">
    <property type="entry name" value="WD40 repeat-like"/>
    <property type="match status" value="1"/>
</dbReference>
<feature type="compositionally biased region" description="Polar residues" evidence="1">
    <location>
        <begin position="361"/>
        <end position="394"/>
    </location>
</feature>
<accession>A0A0G4IPX7</accession>
<dbReference type="OrthoDB" id="1602884at2759"/>
<evidence type="ECO:0000313" key="2">
    <source>
        <dbReference type="EMBL" id="CEO97255.1"/>
    </source>
</evidence>
<gene>
    <name evidence="2" type="ORF">PBRA_000600</name>
</gene>
<dbReference type="GO" id="GO:0005737">
    <property type="term" value="C:cytoplasm"/>
    <property type="evidence" value="ECO:0007669"/>
    <property type="project" value="TreeGrafter"/>
</dbReference>
<dbReference type="GO" id="GO:0007020">
    <property type="term" value="P:microtubule nucleation"/>
    <property type="evidence" value="ECO:0007669"/>
    <property type="project" value="TreeGrafter"/>
</dbReference>
<dbReference type="AlphaFoldDB" id="A0A0G4IPX7"/>
<dbReference type="InterPro" id="IPR015943">
    <property type="entry name" value="WD40/YVTN_repeat-like_dom_sf"/>
</dbReference>
<dbReference type="SMART" id="SM00320">
    <property type="entry name" value="WD40"/>
    <property type="match status" value="5"/>
</dbReference>
<dbReference type="STRING" id="37360.A0A0G4IPX7"/>
<name>A0A0G4IPX7_PLABS</name>
<dbReference type="Proteomes" id="UP000039324">
    <property type="component" value="Unassembled WGS sequence"/>
</dbReference>
<dbReference type="GO" id="GO:0043015">
    <property type="term" value="F:gamma-tubulin binding"/>
    <property type="evidence" value="ECO:0007669"/>
    <property type="project" value="TreeGrafter"/>
</dbReference>
<reference evidence="2 3" key="1">
    <citation type="submission" date="2015-02" db="EMBL/GenBank/DDBJ databases">
        <authorList>
            <person name="Chooi Y.-H."/>
        </authorList>
    </citation>
    <scope>NUCLEOTIDE SEQUENCE [LARGE SCALE GENOMIC DNA]</scope>
    <source>
        <strain evidence="2">E3</strain>
    </source>
</reference>
<dbReference type="InterPro" id="IPR036322">
    <property type="entry name" value="WD40_repeat_dom_sf"/>
</dbReference>
<evidence type="ECO:0000313" key="3">
    <source>
        <dbReference type="Proteomes" id="UP000039324"/>
    </source>
</evidence>
<dbReference type="GO" id="GO:0005814">
    <property type="term" value="C:centriole"/>
    <property type="evidence" value="ECO:0007669"/>
    <property type="project" value="TreeGrafter"/>
</dbReference>
<dbReference type="GO" id="GO:0000278">
    <property type="term" value="P:mitotic cell cycle"/>
    <property type="evidence" value="ECO:0007669"/>
    <property type="project" value="TreeGrafter"/>
</dbReference>
<dbReference type="Pfam" id="PF00400">
    <property type="entry name" value="WD40"/>
    <property type="match status" value="2"/>
</dbReference>
<dbReference type="InterPro" id="IPR001680">
    <property type="entry name" value="WD40_rpt"/>
</dbReference>
<protein>
    <submittedName>
        <fullName evidence="2">Uncharacterized protein</fullName>
    </submittedName>
</protein>
<sequence>MAWRALLLGADADGGISVVSCDAGQPPDAWQRNRLRAGARSPAVTCMDAAETRVVSCDEDTLYVHSVKENEPLYMIQAPGIRCVALAPKSARFVCAGFSNGTVKAWNASSGQLAFTFKDGDDAVRHVAISSDDSYVASARSTGPIAVHSLVHGGVVGELKAKAAVSCLCFSSLRAFVLCATDDAGNVTVYDAKSKRTLAAFPNSHTAPATGAAFSPTNKEFLATCGLDRRIRFYDISKACALHPIVASAPLNTIRFASEGTVVAVTTTKGETIIYDLRSTNAPLLTVKGSFTNILRYVPLPPPEQVQNDIAVKEKNEASTFAATSLFSPVHSASLGRSDIAASRPQLRSVGRPSSGKDSLRTSPSSLFSPVQDRGSLSQRLRFDSSSTPVTARTSVHLDRTDRDEDVPSALPERPDERPPLPAFGKPVADEMDVLSKKVLEQISVENTSYPERRDESPSLSTAAKSAADELEILSKKVLEQISFDNSPGVSVPPSSAGTASPVKGTVTQERGKVATLPCQKPPMVQTGAWQGTFIQRLSGRHWMNPWLTSATTFATFTST</sequence>
<dbReference type="GO" id="GO:0000922">
    <property type="term" value="C:spindle pole"/>
    <property type="evidence" value="ECO:0007669"/>
    <property type="project" value="TreeGrafter"/>
</dbReference>
<dbReference type="PANTHER" id="PTHR44414:SF1">
    <property type="entry name" value="PROTEIN NEDD1"/>
    <property type="match status" value="1"/>
</dbReference>
<dbReference type="EMBL" id="CDSF01000079">
    <property type="protein sequence ID" value="CEO97255.1"/>
    <property type="molecule type" value="Genomic_DNA"/>
</dbReference>
<keyword evidence="3" id="KW-1185">Reference proteome</keyword>
<evidence type="ECO:0000256" key="1">
    <source>
        <dbReference type="SAM" id="MobiDB-lite"/>
    </source>
</evidence>
<feature type="region of interest" description="Disordered" evidence="1">
    <location>
        <begin position="338"/>
        <end position="427"/>
    </location>
</feature>
<dbReference type="PANTHER" id="PTHR44414">
    <property type="entry name" value="PROTEIN NEDD1"/>
    <property type="match status" value="1"/>
</dbReference>
<proteinExistence type="predicted"/>
<dbReference type="GO" id="GO:0005813">
    <property type="term" value="C:centrosome"/>
    <property type="evidence" value="ECO:0007669"/>
    <property type="project" value="TreeGrafter"/>
</dbReference>
<dbReference type="InterPro" id="IPR052818">
    <property type="entry name" value="NEDD1_Spindle_Assembly"/>
</dbReference>
<dbReference type="Gene3D" id="2.130.10.10">
    <property type="entry name" value="YVTN repeat-like/Quinoprotein amine dehydrogenase"/>
    <property type="match status" value="2"/>
</dbReference>